<organism evidence="2 3">
    <name type="scientific">Simplicispira hankyongi</name>
    <dbReference type="NCBI Taxonomy" id="2315688"/>
    <lineage>
        <taxon>Bacteria</taxon>
        <taxon>Pseudomonadati</taxon>
        <taxon>Pseudomonadota</taxon>
        <taxon>Betaproteobacteria</taxon>
        <taxon>Burkholderiales</taxon>
        <taxon>Comamonadaceae</taxon>
        <taxon>Simplicispira</taxon>
    </lineage>
</organism>
<evidence type="ECO:0000313" key="3">
    <source>
        <dbReference type="Proteomes" id="UP000266302"/>
    </source>
</evidence>
<feature type="compositionally biased region" description="Basic and acidic residues" evidence="1">
    <location>
        <begin position="674"/>
        <end position="693"/>
    </location>
</feature>
<dbReference type="Pfam" id="PF20245">
    <property type="entry name" value="DUF6600"/>
    <property type="match status" value="1"/>
</dbReference>
<dbReference type="AlphaFoldDB" id="A0A398C651"/>
<dbReference type="Proteomes" id="UP000266302">
    <property type="component" value="Unassembled WGS sequence"/>
</dbReference>
<feature type="compositionally biased region" description="Basic and acidic residues" evidence="1">
    <location>
        <begin position="503"/>
        <end position="513"/>
    </location>
</feature>
<feature type="region of interest" description="Disordered" evidence="1">
    <location>
        <begin position="1"/>
        <end position="25"/>
    </location>
</feature>
<sequence length="693" mass="75229">MSFSALARSTKWGKERSRPTTGCGGHNVHAKAFFPNRGRLALLLFVLLAALCGTGAFAQGAAGDPPGRVAQLNAFDGPVSFAPAGFDQWAGAVLNRPLTQGDRLWNDTGARSELHVGSTALRLDGQTSLAFSVLDDQTVQLALSQGSLIVRLRSLPPGQRFEVDTPNLAFTASQPGDYRLDVDPIDGTTRVTVRSGSAVVYGSNGASASLGARQQISFAGADLVQAAGQTAPALDPFDRWAEARDRAEDQSLAARYVSRDVIGYQQLDNYGDWESDPVYGTVWVPRVTVQDWAPYRVGHWASIAPWGWTWIDDEPWGFAPFHYGRWAQRGARWCWVPGASAAHPVYAPALVGFVGGSAGGVNFAIAVGGATQPGVAWFPLAPGEAWRPSYRASRAYLGRVNPFGGQYTPHNTANANNGYRYQHLPAAVTAVTVAAFSQGQHVRGNVRPVAARELERARVVAPPTPTRDPRSVFGASRLTQAHPTPPAAAVERRVVSHPAFSRGRAETPLRREALPGPSQRPELPRGGAAPNASHAPAMPVVRPPQASVPPSARERHEPPPRNAAMPPPRPEVAAPQDLRRPPARRPEQGQREQNTQRDSEARNEQAARAAQKQEQRAQQQHLHLQQEQQLQQRAQQARQPQAQRAQQEPPVRQAPRQAQRQQPAQAPRGAQAPENRDRHGGPRREEHRPGQDN</sequence>
<gene>
    <name evidence="2" type="ORF">D3F03_16920</name>
</gene>
<feature type="region of interest" description="Disordered" evidence="1">
    <location>
        <begin position="459"/>
        <end position="693"/>
    </location>
</feature>
<dbReference type="PANTHER" id="PTHR38731:SF3">
    <property type="entry name" value="BLL6125 PROTEIN"/>
    <property type="match status" value="1"/>
</dbReference>
<dbReference type="InterPro" id="IPR046535">
    <property type="entry name" value="DUF6600"/>
</dbReference>
<accession>A0A398C651</accession>
<evidence type="ECO:0000313" key="2">
    <source>
        <dbReference type="EMBL" id="RID96911.1"/>
    </source>
</evidence>
<feature type="compositionally biased region" description="Basic and acidic residues" evidence="1">
    <location>
        <begin position="577"/>
        <end position="615"/>
    </location>
</feature>
<keyword evidence="3" id="KW-1185">Reference proteome</keyword>
<evidence type="ECO:0000256" key="1">
    <source>
        <dbReference type="SAM" id="MobiDB-lite"/>
    </source>
</evidence>
<dbReference type="PANTHER" id="PTHR38731">
    <property type="entry name" value="LIPL45-RELATED LIPOPROTEIN-RELATED"/>
    <property type="match status" value="1"/>
</dbReference>
<name>A0A398C651_9BURK</name>
<reference evidence="2 3" key="1">
    <citation type="submission" date="2018-09" db="EMBL/GenBank/DDBJ databases">
        <title>Draft genome of Simplicispira sp. NY-02.</title>
        <authorList>
            <person name="Im W.T."/>
        </authorList>
    </citation>
    <scope>NUCLEOTIDE SEQUENCE [LARGE SCALE GENOMIC DNA]</scope>
    <source>
        <strain evidence="2 3">NY-02</strain>
    </source>
</reference>
<protein>
    <submittedName>
        <fullName evidence="2">Chromosome partitioning protein ParA</fullName>
    </submittedName>
</protein>
<proteinExistence type="predicted"/>
<comment type="caution">
    <text evidence="2">The sequence shown here is derived from an EMBL/GenBank/DDBJ whole genome shotgun (WGS) entry which is preliminary data.</text>
</comment>
<feature type="compositionally biased region" description="Low complexity" evidence="1">
    <location>
        <begin position="616"/>
        <end position="673"/>
    </location>
</feature>
<dbReference type="EMBL" id="QXJC01000014">
    <property type="protein sequence ID" value="RID96911.1"/>
    <property type="molecule type" value="Genomic_DNA"/>
</dbReference>